<keyword evidence="2" id="KW-0812">Transmembrane</keyword>
<gene>
    <name evidence="4" type="ORF">MACJ_000507</name>
</gene>
<name>A0A976M458_THEOR</name>
<keyword evidence="3" id="KW-0732">Signal</keyword>
<proteinExistence type="predicted"/>
<evidence type="ECO:0000313" key="4">
    <source>
        <dbReference type="EMBL" id="UKJ88064.1"/>
    </source>
</evidence>
<evidence type="ECO:0000313" key="5">
    <source>
        <dbReference type="Proteomes" id="UP000244803"/>
    </source>
</evidence>
<evidence type="ECO:0000256" key="2">
    <source>
        <dbReference type="SAM" id="Phobius"/>
    </source>
</evidence>
<keyword evidence="2" id="KW-1133">Transmembrane helix</keyword>
<feature type="signal peptide" evidence="3">
    <location>
        <begin position="1"/>
        <end position="21"/>
    </location>
</feature>
<feature type="transmembrane region" description="Helical" evidence="2">
    <location>
        <begin position="235"/>
        <end position="252"/>
    </location>
</feature>
<dbReference type="OrthoDB" id="10451006at2759"/>
<feature type="coiled-coil region" evidence="1">
    <location>
        <begin position="154"/>
        <end position="181"/>
    </location>
</feature>
<reference evidence="4" key="1">
    <citation type="submission" date="2022-07" db="EMBL/GenBank/DDBJ databases">
        <title>Evaluation of T. orientalis genome assembly methods using nanopore sequencing and analysis of variation between genomes.</title>
        <authorList>
            <person name="Yam J."/>
            <person name="Micallef M.L."/>
            <person name="Liu M."/>
            <person name="Djordjevic S.P."/>
            <person name="Bogema D.R."/>
            <person name="Jenkins C."/>
        </authorList>
    </citation>
    <scope>NUCLEOTIDE SEQUENCE</scope>
    <source>
        <strain evidence="4">Fish Creek</strain>
    </source>
</reference>
<dbReference type="AlphaFoldDB" id="A0A976M458"/>
<accession>A0A976M458</accession>
<feature type="transmembrane region" description="Helical" evidence="2">
    <location>
        <begin position="201"/>
        <end position="223"/>
    </location>
</feature>
<protein>
    <submittedName>
        <fullName evidence="4">Uncharacterized protein</fullName>
    </submittedName>
</protein>
<dbReference type="Proteomes" id="UP000244803">
    <property type="component" value="Chromosome 1"/>
</dbReference>
<sequence length="261" mass="29224">MERLLLIFPVILASFVGSIPAEIKELRQQFNETLDKDDMVQNKLHQIEVKLVILNVELNRYKRSLRNSANNAIASTGKSVVRVGDEALVATTSDNTAVTSTDNAIVHTVDRNARSNNGNNGNRIGYDTANSIEYINGDTSNDYTSSVNIEDAFETKMVENIKRLESEKAKLKARLCKLDKKKNKLKKKLKTKSLVVFKTSIALGAILWSIGYLGVIILFMISTESHDGGDLILHKVYKSILGFTAGMFIQIFKQYYELDTK</sequence>
<evidence type="ECO:0000256" key="1">
    <source>
        <dbReference type="SAM" id="Coils"/>
    </source>
</evidence>
<feature type="chain" id="PRO_5036787990" evidence="3">
    <location>
        <begin position="22"/>
        <end position="261"/>
    </location>
</feature>
<organism evidence="4 5">
    <name type="scientific">Theileria orientalis</name>
    <dbReference type="NCBI Taxonomy" id="68886"/>
    <lineage>
        <taxon>Eukaryota</taxon>
        <taxon>Sar</taxon>
        <taxon>Alveolata</taxon>
        <taxon>Apicomplexa</taxon>
        <taxon>Aconoidasida</taxon>
        <taxon>Piroplasmida</taxon>
        <taxon>Theileriidae</taxon>
        <taxon>Theileria</taxon>
    </lineage>
</organism>
<keyword evidence="1" id="KW-0175">Coiled coil</keyword>
<keyword evidence="2" id="KW-0472">Membrane</keyword>
<dbReference type="EMBL" id="CP056065">
    <property type="protein sequence ID" value="UKJ88064.1"/>
    <property type="molecule type" value="Genomic_DNA"/>
</dbReference>
<evidence type="ECO:0000256" key="3">
    <source>
        <dbReference type="SAM" id="SignalP"/>
    </source>
</evidence>